<evidence type="ECO:0000313" key="1">
    <source>
        <dbReference type="EMBL" id="CAJ2508404.1"/>
    </source>
</evidence>
<comment type="caution">
    <text evidence="1">The sequence shown here is derived from an EMBL/GenBank/DDBJ whole genome shotgun (WGS) entry which is preliminary data.</text>
</comment>
<protein>
    <submittedName>
        <fullName evidence="1">Uu.00g134300.m01.CDS01</fullName>
    </submittedName>
</protein>
<reference evidence="1" key="1">
    <citation type="submission" date="2023-10" db="EMBL/GenBank/DDBJ databases">
        <authorList>
            <person name="Hackl T."/>
        </authorList>
    </citation>
    <scope>NUCLEOTIDE SEQUENCE</scope>
</reference>
<gene>
    <name evidence="1" type="ORF">KHLLAP_LOCUS8872</name>
</gene>
<proteinExistence type="predicted"/>
<organism evidence="1 2">
    <name type="scientific">Anthostomella pinea</name>
    <dbReference type="NCBI Taxonomy" id="933095"/>
    <lineage>
        <taxon>Eukaryota</taxon>
        <taxon>Fungi</taxon>
        <taxon>Dikarya</taxon>
        <taxon>Ascomycota</taxon>
        <taxon>Pezizomycotina</taxon>
        <taxon>Sordariomycetes</taxon>
        <taxon>Xylariomycetidae</taxon>
        <taxon>Xylariales</taxon>
        <taxon>Xylariaceae</taxon>
        <taxon>Anthostomella</taxon>
    </lineage>
</organism>
<dbReference type="AlphaFoldDB" id="A0AAI8VNZ8"/>
<name>A0AAI8VNZ8_9PEZI</name>
<sequence length="88" mass="9575">MPTYTIPSADGLSPGSGPIGFGTPIYEGLDNGLQQGFNTIPTLMPEYQWYASRATRPNNIELWTVQDGQVTLPLGECFCIFAMGSDEQ</sequence>
<evidence type="ECO:0000313" key="2">
    <source>
        <dbReference type="Proteomes" id="UP001295740"/>
    </source>
</evidence>
<accession>A0AAI8VNZ8</accession>
<dbReference type="Proteomes" id="UP001295740">
    <property type="component" value="Unassembled WGS sequence"/>
</dbReference>
<dbReference type="EMBL" id="CAUWAG010000011">
    <property type="protein sequence ID" value="CAJ2508404.1"/>
    <property type="molecule type" value="Genomic_DNA"/>
</dbReference>
<keyword evidence="2" id="KW-1185">Reference proteome</keyword>